<dbReference type="KEGG" id="pcm:AY601_0621"/>
<organism evidence="2 3">
    <name type="scientific">Pedobacter cryoconitis</name>
    <dbReference type="NCBI Taxonomy" id="188932"/>
    <lineage>
        <taxon>Bacteria</taxon>
        <taxon>Pseudomonadati</taxon>
        <taxon>Bacteroidota</taxon>
        <taxon>Sphingobacteriia</taxon>
        <taxon>Sphingobacteriales</taxon>
        <taxon>Sphingobacteriaceae</taxon>
        <taxon>Pedobacter</taxon>
    </lineage>
</organism>
<dbReference type="AlphaFoldDB" id="A0A127V8J2"/>
<gene>
    <name evidence="2" type="ORF">AY601_0621</name>
</gene>
<dbReference type="EMBL" id="CP014504">
    <property type="protein sequence ID" value="AMP97571.1"/>
    <property type="molecule type" value="Genomic_DNA"/>
</dbReference>
<proteinExistence type="predicted"/>
<keyword evidence="3" id="KW-1185">Reference proteome</keyword>
<evidence type="ECO:0000313" key="3">
    <source>
        <dbReference type="Proteomes" id="UP000071561"/>
    </source>
</evidence>
<protein>
    <submittedName>
        <fullName evidence="2">Uncharacterized protein</fullName>
    </submittedName>
</protein>
<dbReference type="Proteomes" id="UP000071561">
    <property type="component" value="Chromosome"/>
</dbReference>
<evidence type="ECO:0000313" key="2">
    <source>
        <dbReference type="EMBL" id="AMP97571.1"/>
    </source>
</evidence>
<evidence type="ECO:0000256" key="1">
    <source>
        <dbReference type="SAM" id="MobiDB-lite"/>
    </source>
</evidence>
<dbReference type="PATRIC" id="fig|188932.3.peg.637"/>
<accession>A0A127V8J2</accession>
<name>A0A127V8J2_9SPHI</name>
<reference evidence="2 3" key="1">
    <citation type="submission" date="2016-03" db="EMBL/GenBank/DDBJ databases">
        <title>Complete genome sequence of Pedobacter cryoconitis PAMC 27485.</title>
        <authorList>
            <person name="Lee J."/>
            <person name="Kim O.-S."/>
        </authorList>
    </citation>
    <scope>NUCLEOTIDE SEQUENCE [LARGE SCALE GENOMIC DNA]</scope>
    <source>
        <strain evidence="2 3">PAMC 27485</strain>
    </source>
</reference>
<feature type="region of interest" description="Disordered" evidence="1">
    <location>
        <begin position="33"/>
        <end position="54"/>
    </location>
</feature>
<sequence>MSNSKRAKPALAIIPSLDFTRLFVFMMCLFKLSSNSPAGHSKNTLTTANQSLIK</sequence>